<keyword evidence="1" id="KW-0175">Coiled coil</keyword>
<dbReference type="OrthoDB" id="1761837at2759"/>
<protein>
    <submittedName>
        <fullName evidence="2">Uncharacterized protein</fullName>
    </submittedName>
</protein>
<reference evidence="2" key="1">
    <citation type="submission" date="2022-04" db="EMBL/GenBank/DDBJ databases">
        <title>Carnegiea gigantea Genome sequencing and assembly v2.</title>
        <authorList>
            <person name="Copetti D."/>
            <person name="Sanderson M.J."/>
            <person name="Burquez A."/>
            <person name="Wojciechowski M.F."/>
        </authorList>
    </citation>
    <scope>NUCLEOTIDE SEQUENCE</scope>
    <source>
        <strain evidence="2">SGP5-SGP5p</strain>
        <tissue evidence="2">Aerial part</tissue>
    </source>
</reference>
<evidence type="ECO:0000256" key="1">
    <source>
        <dbReference type="SAM" id="Coils"/>
    </source>
</evidence>
<keyword evidence="3" id="KW-1185">Reference proteome</keyword>
<feature type="coiled-coil region" evidence="1">
    <location>
        <begin position="20"/>
        <end position="54"/>
    </location>
</feature>
<name>A0A9Q1JN01_9CARY</name>
<comment type="caution">
    <text evidence="2">The sequence shown here is derived from an EMBL/GenBank/DDBJ whole genome shotgun (WGS) entry which is preliminary data.</text>
</comment>
<dbReference type="EMBL" id="JAKOGI010001493">
    <property type="protein sequence ID" value="KAJ8425345.1"/>
    <property type="molecule type" value="Genomic_DNA"/>
</dbReference>
<dbReference type="AlphaFoldDB" id="A0A9Q1JN01"/>
<evidence type="ECO:0000313" key="2">
    <source>
        <dbReference type="EMBL" id="KAJ8425345.1"/>
    </source>
</evidence>
<proteinExistence type="predicted"/>
<dbReference type="Proteomes" id="UP001153076">
    <property type="component" value="Unassembled WGS sequence"/>
</dbReference>
<organism evidence="2 3">
    <name type="scientific">Carnegiea gigantea</name>
    <dbReference type="NCBI Taxonomy" id="171969"/>
    <lineage>
        <taxon>Eukaryota</taxon>
        <taxon>Viridiplantae</taxon>
        <taxon>Streptophyta</taxon>
        <taxon>Embryophyta</taxon>
        <taxon>Tracheophyta</taxon>
        <taxon>Spermatophyta</taxon>
        <taxon>Magnoliopsida</taxon>
        <taxon>eudicotyledons</taxon>
        <taxon>Gunneridae</taxon>
        <taxon>Pentapetalae</taxon>
        <taxon>Caryophyllales</taxon>
        <taxon>Cactineae</taxon>
        <taxon>Cactaceae</taxon>
        <taxon>Cactoideae</taxon>
        <taxon>Echinocereeae</taxon>
        <taxon>Carnegiea</taxon>
    </lineage>
</organism>
<evidence type="ECO:0000313" key="3">
    <source>
        <dbReference type="Proteomes" id="UP001153076"/>
    </source>
</evidence>
<gene>
    <name evidence="2" type="ORF">Cgig2_000650</name>
</gene>
<accession>A0A9Q1JN01</accession>
<sequence>MEVQGKLDEASRWLNAEDQKKDLSSQVAASEHLLQAAEQEVIKLQGQIDILNVTKVMDAAIKASLKKVEPYMNKEDTGHGTGEGTFEVDTTTGGEGGVPWIGQDDVEAQGTDGGCVGRIEIERVAMEVRMRISSMRRLGPYGTDIVNATKEKCRKINS</sequence>